<comment type="subcellular location">
    <subcellularLocation>
        <location evidence="1">Cell membrane</location>
        <topology evidence="1">Multi-pass membrane protein</topology>
    </subcellularLocation>
</comment>
<feature type="compositionally biased region" description="Basic and acidic residues" evidence="5">
    <location>
        <begin position="1"/>
        <end position="12"/>
    </location>
</feature>
<dbReference type="PROSITE" id="PS00211">
    <property type="entry name" value="ABC_TRANSPORTER_1"/>
    <property type="match status" value="1"/>
</dbReference>
<evidence type="ECO:0000259" key="7">
    <source>
        <dbReference type="PROSITE" id="PS50893"/>
    </source>
</evidence>
<dbReference type="PANTHER" id="PTHR24221:SF654">
    <property type="entry name" value="ATP-BINDING CASSETTE SUB-FAMILY B MEMBER 6"/>
    <property type="match status" value="1"/>
</dbReference>
<reference evidence="10" key="1">
    <citation type="journal article" date="2019" name="Int. J. Syst. Evol. Microbiol.">
        <title>The Global Catalogue of Microorganisms (GCM) 10K type strain sequencing project: providing services to taxonomists for standard genome sequencing and annotation.</title>
        <authorList>
            <consortium name="The Broad Institute Genomics Platform"/>
            <consortium name="The Broad Institute Genome Sequencing Center for Infectious Disease"/>
            <person name="Wu L."/>
            <person name="Ma J."/>
        </authorList>
    </citation>
    <scope>NUCLEOTIDE SEQUENCE [LARGE SCALE GENOMIC DNA]</scope>
    <source>
        <strain evidence="10">JCM 30846</strain>
    </source>
</reference>
<dbReference type="InterPro" id="IPR036640">
    <property type="entry name" value="ABC1_TM_sf"/>
</dbReference>
<feature type="compositionally biased region" description="Low complexity" evidence="5">
    <location>
        <begin position="342"/>
        <end position="358"/>
    </location>
</feature>
<evidence type="ECO:0000256" key="1">
    <source>
        <dbReference type="ARBA" id="ARBA00004651"/>
    </source>
</evidence>
<proteinExistence type="predicted"/>
<feature type="region of interest" description="Disordered" evidence="5">
    <location>
        <begin position="1"/>
        <end position="23"/>
    </location>
</feature>
<dbReference type="PROSITE" id="PS50893">
    <property type="entry name" value="ABC_TRANSPORTER_2"/>
    <property type="match status" value="1"/>
</dbReference>
<dbReference type="GO" id="GO:0005524">
    <property type="term" value="F:ATP binding"/>
    <property type="evidence" value="ECO:0007669"/>
    <property type="project" value="UniProtKB-KW"/>
</dbReference>
<keyword evidence="3 6" id="KW-1133">Transmembrane helix</keyword>
<sequence>MSEAPAGHDPDRPPSAAERPPGPDALLLATARSLRGKLSFAALLACTHQAGEALVPVLVGVVVDRAVDGGSVHDLVLWLGVLALDFLGLSLSFRFGSRSAILSSEQAAHDLRVRAASRLLAPGSATDPGTRGRTPGELLSVATSDAQRVGQFNAGLVVTAGAVVALVLAAVLLLRMSLGLGLLVVVGTPAVLVGMNRLGRPLERRGAAEQAAAARAAGTAVDLVAGLRVLKGLRAERPAYARYVAVNGASLRATLSAARSEALLDGVALLLAGALVAAVALVAGRLALTGSISLGDLIACAGLCQFLIGPTQTLMSFGPDLARARASAGRIAVLVPDPGRPATAPAAGAAATAQHGPGAPDPRDAPGHTPGALSLRGVSTGHLRGVTLDIAPGEHVGVVVPDPAAAEELMGCLNGERPPESGTVTLDGTPLADLPLETARAAVLVAPHHPYLFDGSVADNLRVPGRAGDTTPADEADRRALAAAAADEVVDALPDGAGTRIGEQGAFLSGGQRQRVALARALRADPPVLVLHDPTTAVDSVTEARIADGVRSLRPGRTTVVVTSSPTLLAACDRVVLLTGGAVAAAAPHASLAASHADYRAAVFA</sequence>
<dbReference type="Gene3D" id="3.40.50.300">
    <property type="entry name" value="P-loop containing nucleotide triphosphate hydrolases"/>
    <property type="match status" value="1"/>
</dbReference>
<keyword evidence="10" id="KW-1185">Reference proteome</keyword>
<keyword evidence="4 6" id="KW-0472">Membrane</keyword>
<dbReference type="Pfam" id="PF00005">
    <property type="entry name" value="ABC_tran"/>
    <property type="match status" value="1"/>
</dbReference>
<feature type="domain" description="ABC transporter" evidence="7">
    <location>
        <begin position="367"/>
        <end position="605"/>
    </location>
</feature>
<feature type="transmembrane region" description="Helical" evidence="6">
    <location>
        <begin position="152"/>
        <end position="172"/>
    </location>
</feature>
<dbReference type="Pfam" id="PF00664">
    <property type="entry name" value="ABC_membrane"/>
    <property type="match status" value="1"/>
</dbReference>
<name>A0ABP7FQ32_9ACTN</name>
<feature type="region of interest" description="Disordered" evidence="5">
    <location>
        <begin position="342"/>
        <end position="376"/>
    </location>
</feature>
<dbReference type="SUPFAM" id="SSF52540">
    <property type="entry name" value="P-loop containing nucleoside triphosphate hydrolases"/>
    <property type="match status" value="1"/>
</dbReference>
<feature type="transmembrane region" description="Helical" evidence="6">
    <location>
        <begin position="75"/>
        <end position="93"/>
    </location>
</feature>
<keyword evidence="2 6" id="KW-0812">Transmembrane</keyword>
<dbReference type="RefSeq" id="WP_345651139.1">
    <property type="nucleotide sequence ID" value="NZ_BAABEP010000040.1"/>
</dbReference>
<evidence type="ECO:0000259" key="8">
    <source>
        <dbReference type="PROSITE" id="PS50929"/>
    </source>
</evidence>
<dbReference type="Proteomes" id="UP001499884">
    <property type="component" value="Unassembled WGS sequence"/>
</dbReference>
<evidence type="ECO:0000256" key="4">
    <source>
        <dbReference type="ARBA" id="ARBA00023136"/>
    </source>
</evidence>
<gene>
    <name evidence="9" type="ORF">GCM10023082_47630</name>
</gene>
<feature type="transmembrane region" description="Helical" evidence="6">
    <location>
        <begin position="262"/>
        <end position="282"/>
    </location>
</feature>
<dbReference type="PANTHER" id="PTHR24221">
    <property type="entry name" value="ATP-BINDING CASSETTE SUB-FAMILY B"/>
    <property type="match status" value="1"/>
</dbReference>
<dbReference type="InterPro" id="IPR039421">
    <property type="entry name" value="Type_1_exporter"/>
</dbReference>
<dbReference type="PROSITE" id="PS50929">
    <property type="entry name" value="ABC_TM1F"/>
    <property type="match status" value="1"/>
</dbReference>
<dbReference type="InterPro" id="IPR017871">
    <property type="entry name" value="ABC_transporter-like_CS"/>
</dbReference>
<evidence type="ECO:0000256" key="2">
    <source>
        <dbReference type="ARBA" id="ARBA00022692"/>
    </source>
</evidence>
<feature type="domain" description="ABC transmembrane type-1" evidence="8">
    <location>
        <begin position="40"/>
        <end position="323"/>
    </location>
</feature>
<evidence type="ECO:0000256" key="5">
    <source>
        <dbReference type="SAM" id="MobiDB-lite"/>
    </source>
</evidence>
<dbReference type="InterPro" id="IPR011527">
    <property type="entry name" value="ABC1_TM_dom"/>
</dbReference>
<protein>
    <submittedName>
        <fullName evidence="9">ABC transporter ATP-binding protein</fullName>
    </submittedName>
</protein>
<feature type="transmembrane region" description="Helical" evidence="6">
    <location>
        <begin position="178"/>
        <end position="195"/>
    </location>
</feature>
<accession>A0ABP7FQ32</accession>
<evidence type="ECO:0000313" key="10">
    <source>
        <dbReference type="Proteomes" id="UP001499884"/>
    </source>
</evidence>
<dbReference type="SUPFAM" id="SSF90123">
    <property type="entry name" value="ABC transporter transmembrane region"/>
    <property type="match status" value="1"/>
</dbReference>
<dbReference type="CDD" id="cd03228">
    <property type="entry name" value="ABCC_MRP_Like"/>
    <property type="match status" value="1"/>
</dbReference>
<evidence type="ECO:0000256" key="3">
    <source>
        <dbReference type="ARBA" id="ARBA00022989"/>
    </source>
</evidence>
<dbReference type="InterPro" id="IPR003439">
    <property type="entry name" value="ABC_transporter-like_ATP-bd"/>
</dbReference>
<evidence type="ECO:0000313" key="9">
    <source>
        <dbReference type="EMBL" id="GAA3745445.1"/>
    </source>
</evidence>
<comment type="caution">
    <text evidence="9">The sequence shown here is derived from an EMBL/GenBank/DDBJ whole genome shotgun (WGS) entry which is preliminary data.</text>
</comment>
<keyword evidence="9" id="KW-0547">Nucleotide-binding</keyword>
<keyword evidence="9" id="KW-0067">ATP-binding</keyword>
<organism evidence="9 10">
    <name type="scientific">Streptomyces tremellae</name>
    <dbReference type="NCBI Taxonomy" id="1124239"/>
    <lineage>
        <taxon>Bacteria</taxon>
        <taxon>Bacillati</taxon>
        <taxon>Actinomycetota</taxon>
        <taxon>Actinomycetes</taxon>
        <taxon>Kitasatosporales</taxon>
        <taxon>Streptomycetaceae</taxon>
        <taxon>Streptomyces</taxon>
    </lineage>
</organism>
<dbReference type="InterPro" id="IPR027417">
    <property type="entry name" value="P-loop_NTPase"/>
</dbReference>
<dbReference type="EMBL" id="BAABEP010000040">
    <property type="protein sequence ID" value="GAA3745445.1"/>
    <property type="molecule type" value="Genomic_DNA"/>
</dbReference>
<dbReference type="Gene3D" id="1.20.1560.10">
    <property type="entry name" value="ABC transporter type 1, transmembrane domain"/>
    <property type="match status" value="1"/>
</dbReference>
<evidence type="ECO:0000256" key="6">
    <source>
        <dbReference type="SAM" id="Phobius"/>
    </source>
</evidence>